<proteinExistence type="predicted"/>
<comment type="caution">
    <text evidence="1">The sequence shown here is derived from an EMBL/GenBank/DDBJ whole genome shotgun (WGS) entry which is preliminary data.</text>
</comment>
<evidence type="ECO:0000313" key="1">
    <source>
        <dbReference type="EMBL" id="TKW63213.1"/>
    </source>
</evidence>
<name>A0A533HWW7_PARDE</name>
<organism evidence="1 2">
    <name type="scientific">Paracoccus denitrificans</name>
    <dbReference type="NCBI Taxonomy" id="266"/>
    <lineage>
        <taxon>Bacteria</taxon>
        <taxon>Pseudomonadati</taxon>
        <taxon>Pseudomonadota</taxon>
        <taxon>Alphaproteobacteria</taxon>
        <taxon>Rhodobacterales</taxon>
        <taxon>Paracoccaceae</taxon>
        <taxon>Paracoccus</taxon>
    </lineage>
</organism>
<accession>A0A533HWW7</accession>
<dbReference type="AlphaFoldDB" id="A0A533HWW7"/>
<dbReference type="Proteomes" id="UP000315344">
    <property type="component" value="Unassembled WGS sequence"/>
</dbReference>
<evidence type="ECO:0000313" key="2">
    <source>
        <dbReference type="Proteomes" id="UP000315344"/>
    </source>
</evidence>
<protein>
    <submittedName>
        <fullName evidence="1">Uncharacterized protein</fullName>
    </submittedName>
</protein>
<gene>
    <name evidence="1" type="ORF">DI616_19865</name>
</gene>
<dbReference type="EMBL" id="VAFL01000037">
    <property type="protein sequence ID" value="TKW63213.1"/>
    <property type="molecule type" value="Genomic_DNA"/>
</dbReference>
<sequence length="324" mass="35987">MNPTIAAKLAKMQSSIATDGIASFDKYSNRAADQKGSVASAAEALQTAIGAEGTAKFRRRVFGVISRLDRVLIADISPLGLVASGDRDRAYLTFAKNLTQLCALQQISYLTEYKSAPYSRPELVLYLLGLQAIGWEAEAKSYGEYIFTERAADLNQCGIMPNELFAWFSVYFTLGNRDLIAPTGIKEPDKPDSVYSVLLGKWKNPDPAEVSNTLLAYAERNVAETLLPQSKRPLDLERPDLLFIPYDVLAINMRRHAEGLAWVDIDDPRMEGWPVSTDKMLLVKDNVTWPIYVELCNLLGVEPMRAETEIEVTVDPETLEIVSC</sequence>
<reference evidence="1 2" key="1">
    <citation type="journal article" date="2017" name="Nat. Commun.">
        <title>In situ click chemistry generation of cyclooxygenase-2 inhibitors.</title>
        <authorList>
            <person name="Bhardwaj A."/>
            <person name="Kaur J."/>
            <person name="Wuest M."/>
            <person name="Wuest F."/>
        </authorList>
    </citation>
    <scope>NUCLEOTIDE SEQUENCE [LARGE SCALE GENOMIC DNA]</scope>
    <source>
        <strain evidence="1">S2_012_000_R3_94</strain>
    </source>
</reference>